<dbReference type="RefSeq" id="WP_079688410.1">
    <property type="nucleotide sequence ID" value="NZ_FUZU01000002.1"/>
</dbReference>
<proteinExistence type="predicted"/>
<name>A0A1T5LTR1_9BACT</name>
<feature type="signal peptide" evidence="1">
    <location>
        <begin position="1"/>
        <end position="18"/>
    </location>
</feature>
<dbReference type="PROSITE" id="PS51257">
    <property type="entry name" value="PROKAR_LIPOPROTEIN"/>
    <property type="match status" value="1"/>
</dbReference>
<dbReference type="SUPFAM" id="SSF141072">
    <property type="entry name" value="CalX-like"/>
    <property type="match status" value="1"/>
</dbReference>
<organism evidence="2 3">
    <name type="scientific">Ohtaekwangia koreensis</name>
    <dbReference type="NCBI Taxonomy" id="688867"/>
    <lineage>
        <taxon>Bacteria</taxon>
        <taxon>Pseudomonadati</taxon>
        <taxon>Bacteroidota</taxon>
        <taxon>Cytophagia</taxon>
        <taxon>Cytophagales</taxon>
        <taxon>Fulvivirgaceae</taxon>
        <taxon>Ohtaekwangia</taxon>
    </lineage>
</organism>
<evidence type="ECO:0000313" key="2">
    <source>
        <dbReference type="EMBL" id="SKC79271.1"/>
    </source>
</evidence>
<dbReference type="AlphaFoldDB" id="A0A1T5LTR1"/>
<reference evidence="2 3" key="1">
    <citation type="submission" date="2017-02" db="EMBL/GenBank/DDBJ databases">
        <authorList>
            <person name="Peterson S.W."/>
        </authorList>
    </citation>
    <scope>NUCLEOTIDE SEQUENCE [LARGE SCALE GENOMIC DNA]</scope>
    <source>
        <strain evidence="2 3">DSM 25262</strain>
    </source>
</reference>
<evidence type="ECO:0000313" key="3">
    <source>
        <dbReference type="Proteomes" id="UP000190961"/>
    </source>
</evidence>
<evidence type="ECO:0008006" key="4">
    <source>
        <dbReference type="Google" id="ProtNLM"/>
    </source>
</evidence>
<feature type="chain" id="PRO_5012820929" description="Calx-beta domain-containing protein" evidence="1">
    <location>
        <begin position="19"/>
        <end position="315"/>
    </location>
</feature>
<sequence length="315" mass="34534">MKKIICLLLLPSFIIFTACEDDDDHKGDSSIKAANPSITISDVPTTEVTLDEQDITYNFPITLSEPQLIDIPIYITVSGEATLGEDFEIPEKVVIPAFTTTGNIALKFSADDILEGDETVTIQIGDSRTVNSTLTSKTVKYTIHDATVPSEVGFSIDWSYTFEFNDEEFDLADLTDLDFFVYDENDDLVESAATGSVPEEFVLPADLADGTYTITVNPYAISFDGEFNGEPLGPFVIPIKITASRAVPEKELVLTYEGLSTDDQDKFFDNSGNYVELVIARIVKTGDTFEILDQADESVGTLRQKANATSHGVKK</sequence>
<dbReference type="EMBL" id="FUZU01000002">
    <property type="protein sequence ID" value="SKC79271.1"/>
    <property type="molecule type" value="Genomic_DNA"/>
</dbReference>
<dbReference type="Gene3D" id="2.60.40.2030">
    <property type="match status" value="1"/>
</dbReference>
<protein>
    <recommendedName>
        <fullName evidence="4">Calx-beta domain-containing protein</fullName>
    </recommendedName>
</protein>
<dbReference type="OrthoDB" id="1447052at2"/>
<dbReference type="InterPro" id="IPR038081">
    <property type="entry name" value="CalX-like_sf"/>
</dbReference>
<evidence type="ECO:0000256" key="1">
    <source>
        <dbReference type="SAM" id="SignalP"/>
    </source>
</evidence>
<keyword evidence="1" id="KW-0732">Signal</keyword>
<gene>
    <name evidence="2" type="ORF">SAMN05660236_3900</name>
</gene>
<accession>A0A1T5LTR1</accession>
<keyword evidence="3" id="KW-1185">Reference proteome</keyword>
<dbReference type="Proteomes" id="UP000190961">
    <property type="component" value="Unassembled WGS sequence"/>
</dbReference>
<dbReference type="STRING" id="688867.SAMN05660236_3900"/>